<dbReference type="Proteomes" id="UP000054771">
    <property type="component" value="Unassembled WGS sequence"/>
</dbReference>
<evidence type="ECO:0000256" key="1">
    <source>
        <dbReference type="SAM" id="MobiDB-lite"/>
    </source>
</evidence>
<feature type="region of interest" description="Disordered" evidence="1">
    <location>
        <begin position="69"/>
        <end position="97"/>
    </location>
</feature>
<name>A0A0U5FW07_ASPCI</name>
<sequence length="615" mass="68525">MPTSSPHTWMASRYNLGNTTDDQRGIETIMESEKGGSRSLTFIHGPTIRRGASNASLIRSQLMRQRRWEKQGQLRGEPKSVIKSVQGGKGSGPSLPVCRCGRNISMTAPSTTLPGVPSSQPTHQTLPVLQPKRDSSQLGLISAMCPRCSRLRTEEPPFTLVHTREIASSQVDPFFSDRSKASSNFDLLLHHCVYVLWPMARPTDFAERSLQAYLHPSRSPMVMQSLLYSASLHRDALPRIRGATEGVSSTAQQLRLKGSVMNQIREKLSTVNSANIHENWIDDILMSILYLAANENIDQIGQPERSPFIPPFRSLQLMEFYGSCEFHPLHWQTVRHIVLERGGLTTVKLHGLAWLIAISGLIVAVNTNCKPIFPLISPEGKLFVYRAPLLALSIRMPPRHTTLRNHGFQQLALLSPPIKGNIIRVFLDLSEICQAINALAGQPCGSRLLTQIGDVRASVLHRLCSLPDQSDRPSAILHKRQCTSADQSCSIAIYLICRRTALLYAANVVLPLPKTSQLRHEMTAGIYEDMKRLEGRGQTEESELLLWCSVIAGICSDTTPDTRAWFVAEARRYCETLGIGVWSEFLELMQSFSWLDSASDEAGTAFWDEIKLTRG</sequence>
<organism evidence="2 3">
    <name type="scientific">Aspergillus calidoustus</name>
    <dbReference type="NCBI Taxonomy" id="454130"/>
    <lineage>
        <taxon>Eukaryota</taxon>
        <taxon>Fungi</taxon>
        <taxon>Dikarya</taxon>
        <taxon>Ascomycota</taxon>
        <taxon>Pezizomycotina</taxon>
        <taxon>Eurotiomycetes</taxon>
        <taxon>Eurotiomycetidae</taxon>
        <taxon>Eurotiales</taxon>
        <taxon>Aspergillaceae</taxon>
        <taxon>Aspergillus</taxon>
        <taxon>Aspergillus subgen. Nidulantes</taxon>
    </lineage>
</organism>
<keyword evidence="3" id="KW-1185">Reference proteome</keyword>
<dbReference type="EMBL" id="CDMC01000003">
    <property type="protein sequence ID" value="CEL03462.1"/>
    <property type="molecule type" value="Genomic_DNA"/>
</dbReference>
<dbReference type="AlphaFoldDB" id="A0A0U5FW07"/>
<dbReference type="PANTHER" id="PTHR37540">
    <property type="entry name" value="TRANSCRIPTION FACTOR (ACR-2), PUTATIVE-RELATED-RELATED"/>
    <property type="match status" value="1"/>
</dbReference>
<evidence type="ECO:0000313" key="2">
    <source>
        <dbReference type="EMBL" id="CEL03462.1"/>
    </source>
</evidence>
<accession>A0A0U5FW07</accession>
<proteinExistence type="predicted"/>
<evidence type="ECO:0000313" key="3">
    <source>
        <dbReference type="Proteomes" id="UP000054771"/>
    </source>
</evidence>
<dbReference type="OMA" id="MEFYGSC"/>
<protein>
    <submittedName>
        <fullName evidence="2">Uncharacterized protein</fullName>
    </submittedName>
</protein>
<feature type="compositionally biased region" description="Basic and acidic residues" evidence="1">
    <location>
        <begin position="69"/>
        <end position="80"/>
    </location>
</feature>
<reference evidence="3" key="1">
    <citation type="journal article" date="2016" name="Genome Announc.">
        <title>Draft genome sequences of fungus Aspergillus calidoustus.</title>
        <authorList>
            <person name="Horn F."/>
            <person name="Linde J."/>
            <person name="Mattern D.J."/>
            <person name="Walther G."/>
            <person name="Guthke R."/>
            <person name="Scherlach K."/>
            <person name="Martin K."/>
            <person name="Brakhage A.A."/>
            <person name="Petzke L."/>
            <person name="Valiante V."/>
        </authorList>
    </citation>
    <scope>NUCLEOTIDE SEQUENCE [LARGE SCALE GENOMIC DNA]</scope>
    <source>
        <strain evidence="3">SF006504</strain>
    </source>
</reference>
<dbReference type="STRING" id="454130.A0A0U5FW07"/>
<feature type="region of interest" description="Disordered" evidence="1">
    <location>
        <begin position="108"/>
        <end position="127"/>
    </location>
</feature>
<gene>
    <name evidence="2" type="ORF">ASPCAL04616</name>
</gene>
<dbReference type="OrthoDB" id="3469466at2759"/>
<dbReference type="PANTHER" id="PTHR37540:SF5">
    <property type="entry name" value="TRANSCRIPTION FACTOR DOMAIN-CONTAINING PROTEIN"/>
    <property type="match status" value="1"/>
</dbReference>